<name>A0A922HQR8_DERFA</name>
<reference evidence="12" key="2">
    <citation type="journal article" date="2022" name="Res Sq">
        <title>Comparative Genomics Reveals Insights into the Divergent Evolution of Astigmatic Mites and Household Pest Adaptations.</title>
        <authorList>
            <person name="Xiong Q."/>
            <person name="Wan A.T.-Y."/>
            <person name="Liu X.-Y."/>
            <person name="Fung C.S.-H."/>
            <person name="Xiao X."/>
            <person name="Malainual N."/>
            <person name="Hou J."/>
            <person name="Wang L."/>
            <person name="Wang M."/>
            <person name="Yang K."/>
            <person name="Cui Y."/>
            <person name="Leung E."/>
            <person name="Nong W."/>
            <person name="Shin S.-K."/>
            <person name="Au S."/>
            <person name="Jeong K.Y."/>
            <person name="Chew F.T."/>
            <person name="Hui J."/>
            <person name="Leung T.F."/>
            <person name="Tungtrongchitr A."/>
            <person name="Zhong N."/>
            <person name="Liu Z."/>
            <person name="Tsui S."/>
        </authorList>
    </citation>
    <scope>NUCLEOTIDE SEQUENCE</scope>
    <source>
        <strain evidence="12">Derf</strain>
        <tissue evidence="12">Whole organism</tissue>
    </source>
</reference>
<dbReference type="InterPro" id="IPR050654">
    <property type="entry name" value="AChE-related_enzymes"/>
</dbReference>
<dbReference type="GO" id="GO:0003990">
    <property type="term" value="F:acetylcholinesterase activity"/>
    <property type="evidence" value="ECO:0007669"/>
    <property type="project" value="UniProtKB-EC"/>
</dbReference>
<dbReference type="GO" id="GO:0005886">
    <property type="term" value="C:plasma membrane"/>
    <property type="evidence" value="ECO:0007669"/>
    <property type="project" value="TreeGrafter"/>
</dbReference>
<keyword evidence="4" id="KW-0531">Neurotransmitter degradation</keyword>
<dbReference type="PANTHER" id="PTHR43918:SF4">
    <property type="entry name" value="CARBOXYLIC ESTER HYDROLASE"/>
    <property type="match status" value="1"/>
</dbReference>
<dbReference type="EMBL" id="ASGP02000007">
    <property type="protein sequence ID" value="KAH9497741.1"/>
    <property type="molecule type" value="Genomic_DNA"/>
</dbReference>
<evidence type="ECO:0000256" key="9">
    <source>
        <dbReference type="RuleBase" id="RU361235"/>
    </source>
</evidence>
<feature type="compositionally biased region" description="Acidic residues" evidence="10">
    <location>
        <begin position="340"/>
        <end position="357"/>
    </location>
</feature>
<evidence type="ECO:0000256" key="2">
    <source>
        <dbReference type="ARBA" id="ARBA00022487"/>
    </source>
</evidence>
<evidence type="ECO:0000256" key="7">
    <source>
        <dbReference type="ARBA" id="ARBA00048484"/>
    </source>
</evidence>
<dbReference type="PROSITE" id="PS00941">
    <property type="entry name" value="CARBOXYLESTERASE_B_2"/>
    <property type="match status" value="1"/>
</dbReference>
<evidence type="ECO:0000256" key="1">
    <source>
        <dbReference type="ARBA" id="ARBA00005964"/>
    </source>
</evidence>
<feature type="active site" description="Charge relay system" evidence="8">
    <location>
        <position position="426"/>
    </location>
</feature>
<dbReference type="EC" id="3.1.1.-" evidence="9"/>
<dbReference type="AlphaFoldDB" id="A0A922HQR8"/>
<feature type="domain" description="Carboxylesterase type B" evidence="11">
    <location>
        <begin position="51"/>
        <end position="312"/>
    </location>
</feature>
<dbReference type="PANTHER" id="PTHR43918">
    <property type="entry name" value="ACETYLCHOLINESTERASE"/>
    <property type="match status" value="1"/>
</dbReference>
<dbReference type="InterPro" id="IPR019819">
    <property type="entry name" value="Carboxylesterase_B_CS"/>
</dbReference>
<dbReference type="GO" id="GO:0019695">
    <property type="term" value="P:choline metabolic process"/>
    <property type="evidence" value="ECO:0007669"/>
    <property type="project" value="TreeGrafter"/>
</dbReference>
<organism evidence="12 13">
    <name type="scientific">Dermatophagoides farinae</name>
    <name type="common">American house dust mite</name>
    <dbReference type="NCBI Taxonomy" id="6954"/>
    <lineage>
        <taxon>Eukaryota</taxon>
        <taxon>Metazoa</taxon>
        <taxon>Ecdysozoa</taxon>
        <taxon>Arthropoda</taxon>
        <taxon>Chelicerata</taxon>
        <taxon>Arachnida</taxon>
        <taxon>Acari</taxon>
        <taxon>Acariformes</taxon>
        <taxon>Sarcoptiformes</taxon>
        <taxon>Astigmata</taxon>
        <taxon>Psoroptidia</taxon>
        <taxon>Analgoidea</taxon>
        <taxon>Pyroglyphidae</taxon>
        <taxon>Dermatophagoidinae</taxon>
        <taxon>Dermatophagoides</taxon>
    </lineage>
</organism>
<dbReference type="InterPro" id="IPR002018">
    <property type="entry name" value="CarbesteraseB"/>
</dbReference>
<feature type="region of interest" description="Disordered" evidence="10">
    <location>
        <begin position="324"/>
        <end position="364"/>
    </location>
</feature>
<dbReference type="PRINTS" id="PR00878">
    <property type="entry name" value="CHOLNESTRASE"/>
</dbReference>
<keyword evidence="13" id="KW-1185">Reference proteome</keyword>
<accession>A0A922HQR8</accession>
<dbReference type="Pfam" id="PF00135">
    <property type="entry name" value="COesterase"/>
    <property type="match status" value="2"/>
</dbReference>
<dbReference type="InterPro" id="IPR029058">
    <property type="entry name" value="AB_hydrolase_fold"/>
</dbReference>
<reference evidence="12" key="1">
    <citation type="submission" date="2013-05" db="EMBL/GenBank/DDBJ databases">
        <authorList>
            <person name="Yim A.K.Y."/>
            <person name="Chan T.F."/>
            <person name="Ji K.M."/>
            <person name="Liu X.Y."/>
            <person name="Zhou J.W."/>
            <person name="Li R.Q."/>
            <person name="Yang K.Y."/>
            <person name="Li J."/>
            <person name="Li M."/>
            <person name="Law P.T.W."/>
            <person name="Wu Y.L."/>
            <person name="Cai Z.L."/>
            <person name="Qin H."/>
            <person name="Bao Y."/>
            <person name="Leung R.K.K."/>
            <person name="Ng P.K.S."/>
            <person name="Zou J."/>
            <person name="Zhong X.J."/>
            <person name="Ran P.X."/>
            <person name="Zhong N.S."/>
            <person name="Liu Z.G."/>
            <person name="Tsui S.K.W."/>
        </authorList>
    </citation>
    <scope>NUCLEOTIDE SEQUENCE</scope>
    <source>
        <strain evidence="12">Derf</strain>
        <tissue evidence="12">Whole organism</tissue>
    </source>
</reference>
<keyword evidence="3 9" id="KW-0378">Hydrolase</keyword>
<feature type="active site" description="Charge relay system" evidence="8">
    <location>
        <position position="541"/>
    </location>
</feature>
<feature type="domain" description="Carboxylesterase type B" evidence="11">
    <location>
        <begin position="367"/>
        <end position="610"/>
    </location>
</feature>
<evidence type="ECO:0000256" key="6">
    <source>
        <dbReference type="ARBA" id="ARBA00023180"/>
    </source>
</evidence>
<evidence type="ECO:0000259" key="11">
    <source>
        <dbReference type="Pfam" id="PF00135"/>
    </source>
</evidence>
<keyword evidence="6" id="KW-0325">Glycoprotein</keyword>
<gene>
    <name evidence="12" type="ORF">DERF_013702</name>
</gene>
<evidence type="ECO:0000313" key="13">
    <source>
        <dbReference type="Proteomes" id="UP000790347"/>
    </source>
</evidence>
<comment type="caution">
    <text evidence="12">The sequence shown here is derived from an EMBL/GenBank/DDBJ whole genome shotgun (WGS) entry which is preliminary data.</text>
</comment>
<evidence type="ECO:0000313" key="12">
    <source>
        <dbReference type="EMBL" id="KAH9497741.1"/>
    </source>
</evidence>
<protein>
    <recommendedName>
        <fullName evidence="9">Carboxylic ester hydrolase</fullName>
        <ecNumber evidence="9">3.1.1.-</ecNumber>
    </recommendedName>
</protein>
<dbReference type="PROSITE" id="PS00122">
    <property type="entry name" value="CARBOXYLESTERASE_B_1"/>
    <property type="match status" value="1"/>
</dbReference>
<dbReference type="SUPFAM" id="SSF53474">
    <property type="entry name" value="alpha/beta-Hydrolases"/>
    <property type="match status" value="1"/>
</dbReference>
<dbReference type="InterPro" id="IPR019826">
    <property type="entry name" value="Carboxylesterase_B_AS"/>
</dbReference>
<dbReference type="InterPro" id="IPR000997">
    <property type="entry name" value="Cholinesterase"/>
</dbReference>
<feature type="active site" description="Acyl-ester intermediate" evidence="8">
    <location>
        <position position="259"/>
    </location>
</feature>
<dbReference type="Gene3D" id="3.40.50.1820">
    <property type="entry name" value="alpha/beta hydrolase"/>
    <property type="match status" value="1"/>
</dbReference>
<evidence type="ECO:0000256" key="5">
    <source>
        <dbReference type="ARBA" id="ARBA00023157"/>
    </source>
</evidence>
<dbReference type="Proteomes" id="UP000790347">
    <property type="component" value="Unassembled WGS sequence"/>
</dbReference>
<evidence type="ECO:0000256" key="10">
    <source>
        <dbReference type="SAM" id="MobiDB-lite"/>
    </source>
</evidence>
<evidence type="ECO:0000256" key="4">
    <source>
        <dbReference type="ARBA" id="ARBA00022867"/>
    </source>
</evidence>
<comment type="similarity">
    <text evidence="1 9">Belongs to the type-B carboxylesterase/lipase family.</text>
</comment>
<dbReference type="GO" id="GO:0006581">
    <property type="term" value="P:acetylcholine catabolic process"/>
    <property type="evidence" value="ECO:0007669"/>
    <property type="project" value="TreeGrafter"/>
</dbReference>
<evidence type="ECO:0000256" key="8">
    <source>
        <dbReference type="PIRSR" id="PIRSR600997-1"/>
    </source>
</evidence>
<keyword evidence="5" id="KW-1015">Disulfide bond</keyword>
<sequence length="629" mass="72892">MIIVTLFIYKWNSPLLHLNNIFTRNSRSIPNNYIVISLSKLRFNNDRYGPKLRGQLIDEQNVTLAQFLGVRYAEKPKRFRRARPATEWMGIKNALKWPPFCMQNNLKQFDYLTKIYNRNVSEDCLFLNIWTPIWTTTGSSSLTNVKDNQNITTMNKSNKLLLPVIIYIHGGGFNYMGISMEAYNGGMISAIGNVVFVTINYRVGLLGFFDNNLEDSEHTTDHYDRNLGLYDQITAIEWVRKNIHHFGGDPNQITLQGQSAGAISIGMLMISPVSRNLFQRVILQSASPMMLKQIFTNHHFTRVIQLANCTIDHHTTENTLLIDDEYENGNGNGNDYNNDNGDDDNNVDDEEFEDDDNNGNKQRKLETECVERLTSRKINEIQGEILSKNIISFSPSIPSQLLPEYVEQQSDNIVQKDILIGANANESTLYLHHEAPDIIPLVDDFNVNLTTFQQVIDKLDSGSNNLERLSSLILDRIKKENSKNNEKQIIREFMVFLSDFIFKGPVFKFAKLLSDDDRKNVYLYLFHEENLSYPKWIGSPHWNEMDYVFGLPLRYPDKFTYEQQMLSRRMIQTWTNFARTGKMLRQNGIEWPQLDNRNLHMNLMSNNVSVGKDFGMKFYDIFDLLYDST</sequence>
<keyword evidence="2" id="KW-0719">Serine esterase</keyword>
<proteinExistence type="inferred from homology"/>
<dbReference type="GO" id="GO:0005615">
    <property type="term" value="C:extracellular space"/>
    <property type="evidence" value="ECO:0007669"/>
    <property type="project" value="TreeGrafter"/>
</dbReference>
<comment type="catalytic activity">
    <reaction evidence="7">
        <text>acetylcholine + H2O = choline + acetate + H(+)</text>
        <dbReference type="Rhea" id="RHEA:17561"/>
        <dbReference type="ChEBI" id="CHEBI:15354"/>
        <dbReference type="ChEBI" id="CHEBI:15355"/>
        <dbReference type="ChEBI" id="CHEBI:15377"/>
        <dbReference type="ChEBI" id="CHEBI:15378"/>
        <dbReference type="ChEBI" id="CHEBI:30089"/>
        <dbReference type="EC" id="3.1.1.7"/>
    </reaction>
</comment>
<evidence type="ECO:0000256" key="3">
    <source>
        <dbReference type="ARBA" id="ARBA00022801"/>
    </source>
</evidence>